<name>A0ABR1KEH7_9PEZI</name>
<comment type="caution">
    <text evidence="1">The sequence shown here is derived from an EMBL/GenBank/DDBJ whole genome shotgun (WGS) entry which is preliminary data.</text>
</comment>
<reference evidence="1 2" key="1">
    <citation type="submission" date="2024-04" db="EMBL/GenBank/DDBJ databases">
        <title>Phyllosticta paracitricarpa is synonymous to the EU quarantine fungus P. citricarpa based on phylogenomic analyses.</title>
        <authorList>
            <consortium name="Lawrence Berkeley National Laboratory"/>
            <person name="Van Ingen-Buijs V.A."/>
            <person name="Van Westerhoven A.C."/>
            <person name="Haridas S."/>
            <person name="Skiadas P."/>
            <person name="Martin F."/>
            <person name="Groenewald J.Z."/>
            <person name="Crous P.W."/>
            <person name="Seidl M.F."/>
        </authorList>
    </citation>
    <scope>NUCLEOTIDE SEQUENCE [LARGE SCALE GENOMIC DNA]</scope>
    <source>
        <strain evidence="1 2">CBS 123371</strain>
    </source>
</reference>
<dbReference type="Proteomes" id="UP001363622">
    <property type="component" value="Unassembled WGS sequence"/>
</dbReference>
<proteinExistence type="predicted"/>
<gene>
    <name evidence="1" type="ORF">IWZ03DRAFT_409699</name>
</gene>
<evidence type="ECO:0000313" key="2">
    <source>
        <dbReference type="Proteomes" id="UP001363622"/>
    </source>
</evidence>
<protein>
    <submittedName>
        <fullName evidence="1">Uncharacterized protein</fullName>
    </submittedName>
</protein>
<dbReference type="EMBL" id="JBBPHU010000015">
    <property type="protein sequence ID" value="KAK7510113.1"/>
    <property type="molecule type" value="Genomic_DNA"/>
</dbReference>
<organism evidence="1 2">
    <name type="scientific">Phyllosticta citriasiana</name>
    <dbReference type="NCBI Taxonomy" id="595635"/>
    <lineage>
        <taxon>Eukaryota</taxon>
        <taxon>Fungi</taxon>
        <taxon>Dikarya</taxon>
        <taxon>Ascomycota</taxon>
        <taxon>Pezizomycotina</taxon>
        <taxon>Dothideomycetes</taxon>
        <taxon>Dothideomycetes incertae sedis</taxon>
        <taxon>Botryosphaeriales</taxon>
        <taxon>Phyllostictaceae</taxon>
        <taxon>Phyllosticta</taxon>
    </lineage>
</organism>
<sequence length="322" mass="36343">MATPNNSRPLDSLPAVVLHHLADAVGALSPVYGPPGQNDINNLSFALTTPAVPSNAAWRHYAQMMQRAGIILNHVLLNAPRLRKLTVVIPTVQHDWQDSDGIHGGVKFSFVEELVIDTRSMFLFDHCPNIRRLTLTGFISRPDRAGFKLRDLLVRASNLPNLRILDVNTVDTTMMSDFPPMNRIERLTIVGVLRGNTRTELLQLVSTLPTLMPNLRTMALVVTGPRYGSIAAWRAFQRRTIARNWIQQFFDNHNHLEEFRVACITHGPAVYWHVNPPTLLSCWRARRPQSMATQPFFLEEQGEIDLGAFSYVDWRPSCEGPP</sequence>
<keyword evidence="2" id="KW-1185">Reference proteome</keyword>
<accession>A0ABR1KEH7</accession>
<evidence type="ECO:0000313" key="1">
    <source>
        <dbReference type="EMBL" id="KAK7510113.1"/>
    </source>
</evidence>